<name>A0A0A9AP93_ARUDO</name>
<accession>A0A0A9AP93</accession>
<reference evidence="2" key="1">
    <citation type="submission" date="2014-09" db="EMBL/GenBank/DDBJ databases">
        <authorList>
            <person name="Magalhaes I.L.F."/>
            <person name="Oliveira U."/>
            <person name="Santos F.R."/>
            <person name="Vidigal T.H.D.A."/>
            <person name="Brescovit A.D."/>
            <person name="Santos A.J."/>
        </authorList>
    </citation>
    <scope>NUCLEOTIDE SEQUENCE</scope>
    <source>
        <tissue evidence="2">Shoot tissue taken approximately 20 cm above the soil surface</tissue>
    </source>
</reference>
<reference evidence="2" key="2">
    <citation type="journal article" date="2015" name="Data Brief">
        <title>Shoot transcriptome of the giant reed, Arundo donax.</title>
        <authorList>
            <person name="Barrero R.A."/>
            <person name="Guerrero F.D."/>
            <person name="Moolhuijzen P."/>
            <person name="Goolsby J.A."/>
            <person name="Tidwell J."/>
            <person name="Bellgard S.E."/>
            <person name="Bellgard M.I."/>
        </authorList>
    </citation>
    <scope>NUCLEOTIDE SEQUENCE</scope>
    <source>
        <tissue evidence="2">Shoot tissue taken approximately 20 cm above the soil surface</tissue>
    </source>
</reference>
<sequence length="128" mass="12807">MASKRNLALLTATTLVFALITGAVCLFLAQPCAIPSGGGGDSSAGGPSPSPAGLDAAGYGHGFCYPLPRAVVYAVSFVLGALNYEACKYMSDRFGDADDADEEAPGAAKSAGYVAIRGDVEAGGGRKN</sequence>
<organism evidence="2">
    <name type="scientific">Arundo donax</name>
    <name type="common">Giant reed</name>
    <name type="synonym">Donax arundinaceus</name>
    <dbReference type="NCBI Taxonomy" id="35708"/>
    <lineage>
        <taxon>Eukaryota</taxon>
        <taxon>Viridiplantae</taxon>
        <taxon>Streptophyta</taxon>
        <taxon>Embryophyta</taxon>
        <taxon>Tracheophyta</taxon>
        <taxon>Spermatophyta</taxon>
        <taxon>Magnoliopsida</taxon>
        <taxon>Liliopsida</taxon>
        <taxon>Poales</taxon>
        <taxon>Poaceae</taxon>
        <taxon>PACMAD clade</taxon>
        <taxon>Arundinoideae</taxon>
        <taxon>Arundineae</taxon>
        <taxon>Arundo</taxon>
    </lineage>
</organism>
<feature type="chain" id="PRO_5002045496" evidence="1">
    <location>
        <begin position="19"/>
        <end position="128"/>
    </location>
</feature>
<proteinExistence type="predicted"/>
<dbReference type="AlphaFoldDB" id="A0A0A9AP93"/>
<keyword evidence="1" id="KW-0732">Signal</keyword>
<evidence type="ECO:0000313" key="2">
    <source>
        <dbReference type="EMBL" id="JAD53534.1"/>
    </source>
</evidence>
<evidence type="ECO:0000256" key="1">
    <source>
        <dbReference type="SAM" id="SignalP"/>
    </source>
</evidence>
<dbReference type="EMBL" id="GBRH01244361">
    <property type="protein sequence ID" value="JAD53534.1"/>
    <property type="molecule type" value="Transcribed_RNA"/>
</dbReference>
<protein>
    <submittedName>
        <fullName evidence="2">Uncharacterized protein</fullName>
    </submittedName>
</protein>
<feature type="signal peptide" evidence="1">
    <location>
        <begin position="1"/>
        <end position="18"/>
    </location>
</feature>